<protein>
    <submittedName>
        <fullName evidence="1">Uncharacterized protein</fullName>
    </submittedName>
</protein>
<reference evidence="1" key="1">
    <citation type="submission" date="2019-12" db="EMBL/GenBank/DDBJ databases">
        <title>Genome sequencing and annotation of Brassica cretica.</title>
        <authorList>
            <person name="Studholme D.J."/>
            <person name="Sarris P.F."/>
        </authorList>
    </citation>
    <scope>NUCLEOTIDE SEQUENCE</scope>
    <source>
        <strain evidence="1">PFS-001/15</strain>
        <tissue evidence="1">Leaf</tissue>
    </source>
</reference>
<evidence type="ECO:0000313" key="1">
    <source>
        <dbReference type="EMBL" id="KAF2577427.1"/>
    </source>
</evidence>
<gene>
    <name evidence="1" type="ORF">F2Q68_00004578</name>
</gene>
<accession>A0A8S9J8A1</accession>
<organism evidence="1 2">
    <name type="scientific">Brassica cretica</name>
    <name type="common">Mustard</name>
    <dbReference type="NCBI Taxonomy" id="69181"/>
    <lineage>
        <taxon>Eukaryota</taxon>
        <taxon>Viridiplantae</taxon>
        <taxon>Streptophyta</taxon>
        <taxon>Embryophyta</taxon>
        <taxon>Tracheophyta</taxon>
        <taxon>Spermatophyta</taxon>
        <taxon>Magnoliopsida</taxon>
        <taxon>eudicotyledons</taxon>
        <taxon>Gunneridae</taxon>
        <taxon>Pentapetalae</taxon>
        <taxon>rosids</taxon>
        <taxon>malvids</taxon>
        <taxon>Brassicales</taxon>
        <taxon>Brassicaceae</taxon>
        <taxon>Brassiceae</taxon>
        <taxon>Brassica</taxon>
    </lineage>
</organism>
<dbReference type="Proteomes" id="UP000712281">
    <property type="component" value="Unassembled WGS sequence"/>
</dbReference>
<evidence type="ECO:0000313" key="2">
    <source>
        <dbReference type="Proteomes" id="UP000712281"/>
    </source>
</evidence>
<dbReference type="EMBL" id="QGKW02001660">
    <property type="protein sequence ID" value="KAF2577427.1"/>
    <property type="molecule type" value="Genomic_DNA"/>
</dbReference>
<proteinExistence type="predicted"/>
<name>A0A8S9J8A1_BRACR</name>
<dbReference type="AlphaFoldDB" id="A0A8S9J8A1"/>
<comment type="caution">
    <text evidence="1">The sequence shown here is derived from an EMBL/GenBank/DDBJ whole genome shotgun (WGS) entry which is preliminary data.</text>
</comment>
<sequence>MITELQCVSGEVVNKQEEIKTEAVKFFSDFLNHEPSDYVKTPIAELRELLEFRCSAEECSFVQSEFTVEAVKKDLVETSSDLNVVGCRLSMLRGFCRSMLVRLLPPHAVFVS</sequence>